<sequence>RKQICLTLTAEPAGTAQHPLKLYCHSVNFSAFPKYPSFLFSFPFYINTPSPSSLHTHCFLCPHCSYQNPKSLINNGFFSSSNHDHSGGPSCHRLRHLRC</sequence>
<dbReference type="Proteomes" id="UP000291084">
    <property type="component" value="Chromosome 2"/>
</dbReference>
<reference evidence="1 2" key="1">
    <citation type="journal article" date="2015" name="Sci. Rep.">
        <title>The power of single molecule real-time sequencing technology in the de novo assembly of a eukaryotic genome.</title>
        <authorList>
            <person name="Sakai H."/>
            <person name="Naito K."/>
            <person name="Ogiso-Tanaka E."/>
            <person name="Takahashi Y."/>
            <person name="Iseki K."/>
            <person name="Muto C."/>
            <person name="Satou K."/>
            <person name="Teruya K."/>
            <person name="Shiroma A."/>
            <person name="Shimoji M."/>
            <person name="Hirano T."/>
            <person name="Itoh T."/>
            <person name="Kaga A."/>
            <person name="Tomooka N."/>
        </authorList>
    </citation>
    <scope>NUCLEOTIDE SEQUENCE [LARGE SCALE GENOMIC DNA]</scope>
    <source>
        <strain evidence="2">cv. Shumari</strain>
    </source>
</reference>
<organism evidence="1 2">
    <name type="scientific">Vigna angularis var. angularis</name>
    <dbReference type="NCBI Taxonomy" id="157739"/>
    <lineage>
        <taxon>Eukaryota</taxon>
        <taxon>Viridiplantae</taxon>
        <taxon>Streptophyta</taxon>
        <taxon>Embryophyta</taxon>
        <taxon>Tracheophyta</taxon>
        <taxon>Spermatophyta</taxon>
        <taxon>Magnoliopsida</taxon>
        <taxon>eudicotyledons</taxon>
        <taxon>Gunneridae</taxon>
        <taxon>Pentapetalae</taxon>
        <taxon>rosids</taxon>
        <taxon>fabids</taxon>
        <taxon>Fabales</taxon>
        <taxon>Fabaceae</taxon>
        <taxon>Papilionoideae</taxon>
        <taxon>50 kb inversion clade</taxon>
        <taxon>NPAAA clade</taxon>
        <taxon>indigoferoid/millettioid clade</taxon>
        <taxon>Phaseoleae</taxon>
        <taxon>Vigna</taxon>
    </lineage>
</organism>
<dbReference type="AlphaFoldDB" id="A0A0S3RC23"/>
<protein>
    <submittedName>
        <fullName evidence="1">Uncharacterized protein</fullName>
    </submittedName>
</protein>
<proteinExistence type="predicted"/>
<evidence type="ECO:0000313" key="2">
    <source>
        <dbReference type="Proteomes" id="UP000291084"/>
    </source>
</evidence>
<keyword evidence="2" id="KW-1185">Reference proteome</keyword>
<gene>
    <name evidence="1" type="primary">Vigan.02G057600</name>
    <name evidence="1" type="ORF">VIGAN_02057600</name>
</gene>
<accession>A0A0S3RC23</accession>
<feature type="non-terminal residue" evidence="1">
    <location>
        <position position="1"/>
    </location>
</feature>
<evidence type="ECO:0000313" key="1">
    <source>
        <dbReference type="EMBL" id="BAT77958.1"/>
    </source>
</evidence>
<name>A0A0S3RC23_PHAAN</name>
<dbReference type="EMBL" id="AP015035">
    <property type="protein sequence ID" value="BAT77958.1"/>
    <property type="molecule type" value="Genomic_DNA"/>
</dbReference>